<accession>A0A9P9AH61</accession>
<dbReference type="AlphaFoldDB" id="A0A9P9AH61"/>
<evidence type="ECO:0000313" key="1">
    <source>
        <dbReference type="EMBL" id="KAH6867374.1"/>
    </source>
</evidence>
<reference evidence="1 2" key="1">
    <citation type="journal article" date="2021" name="Nat. Commun.">
        <title>Genetic determinants of endophytism in the Arabidopsis root mycobiome.</title>
        <authorList>
            <person name="Mesny F."/>
            <person name="Miyauchi S."/>
            <person name="Thiergart T."/>
            <person name="Pickel B."/>
            <person name="Atanasova L."/>
            <person name="Karlsson M."/>
            <person name="Huettel B."/>
            <person name="Barry K.W."/>
            <person name="Haridas S."/>
            <person name="Chen C."/>
            <person name="Bauer D."/>
            <person name="Andreopoulos W."/>
            <person name="Pangilinan J."/>
            <person name="LaButti K."/>
            <person name="Riley R."/>
            <person name="Lipzen A."/>
            <person name="Clum A."/>
            <person name="Drula E."/>
            <person name="Henrissat B."/>
            <person name="Kohler A."/>
            <person name="Grigoriev I.V."/>
            <person name="Martin F.M."/>
            <person name="Hacquard S."/>
        </authorList>
    </citation>
    <scope>NUCLEOTIDE SEQUENCE [LARGE SCALE GENOMIC DNA]</scope>
    <source>
        <strain evidence="1 2">MPI-CAGE-CH-0241</strain>
    </source>
</reference>
<comment type="caution">
    <text evidence="1">The sequence shown here is derived from an EMBL/GenBank/DDBJ whole genome shotgun (WGS) entry which is preliminary data.</text>
</comment>
<sequence length="286" mass="31717">MANEVKNYFLAPSWDYVTEANAGVTISLWNLVTSPTDTVPPLLAAKSQPKDAETLKSTKEHFQWIRERGNDKKFGVWTKFLQMIGLGLNLGHHRSKSVHLLYKFDTIETREAYPTPEYVKQMVEDPSVVRYLKKTGFEQPLYMVVGTKAVTGATVQQVEKKLTSTDASVAADLTTLGAPVSLGPEISISSNTSETLGFKKSPGFIFAFRLRKVRVNALMEIEDDGDEREGTALGEYEETVENGFDVLGVEENDSRAHESDANIGGDETEVEDNDETVYVTLPLEGQ</sequence>
<dbReference type="Proteomes" id="UP000777438">
    <property type="component" value="Unassembled WGS sequence"/>
</dbReference>
<organism evidence="1 2">
    <name type="scientific">Thelonectria olida</name>
    <dbReference type="NCBI Taxonomy" id="1576542"/>
    <lineage>
        <taxon>Eukaryota</taxon>
        <taxon>Fungi</taxon>
        <taxon>Dikarya</taxon>
        <taxon>Ascomycota</taxon>
        <taxon>Pezizomycotina</taxon>
        <taxon>Sordariomycetes</taxon>
        <taxon>Hypocreomycetidae</taxon>
        <taxon>Hypocreales</taxon>
        <taxon>Nectriaceae</taxon>
        <taxon>Thelonectria</taxon>
    </lineage>
</organism>
<proteinExistence type="predicted"/>
<protein>
    <submittedName>
        <fullName evidence="1">Uncharacterized protein</fullName>
    </submittedName>
</protein>
<gene>
    <name evidence="1" type="ORF">B0T10DRAFT_46330</name>
</gene>
<dbReference type="EMBL" id="JAGPYM010000106">
    <property type="protein sequence ID" value="KAH6867374.1"/>
    <property type="molecule type" value="Genomic_DNA"/>
</dbReference>
<keyword evidence="2" id="KW-1185">Reference proteome</keyword>
<dbReference type="OrthoDB" id="4500473at2759"/>
<name>A0A9P9AH61_9HYPO</name>
<evidence type="ECO:0000313" key="2">
    <source>
        <dbReference type="Proteomes" id="UP000777438"/>
    </source>
</evidence>